<evidence type="ECO:0000313" key="3">
    <source>
        <dbReference type="EMBL" id="MDN0023946.1"/>
    </source>
</evidence>
<proteinExistence type="predicted"/>
<feature type="signal peptide" evidence="1">
    <location>
        <begin position="1"/>
        <end position="19"/>
    </location>
</feature>
<evidence type="ECO:0000313" key="4">
    <source>
        <dbReference type="Proteomes" id="UP001167831"/>
    </source>
</evidence>
<keyword evidence="1" id="KW-0732">Signal</keyword>
<feature type="chain" id="PRO_5043476749" evidence="1">
    <location>
        <begin position="20"/>
        <end position="215"/>
    </location>
</feature>
<dbReference type="Proteomes" id="UP001168478">
    <property type="component" value="Unassembled WGS sequence"/>
</dbReference>
<evidence type="ECO:0000256" key="1">
    <source>
        <dbReference type="SAM" id="SignalP"/>
    </source>
</evidence>
<dbReference type="EMBL" id="JAUEIF010000001">
    <property type="protein sequence ID" value="MDN0023946.1"/>
    <property type="molecule type" value="Genomic_DNA"/>
</dbReference>
<comment type="caution">
    <text evidence="3">The sequence shown here is derived from an EMBL/GenBank/DDBJ whole genome shotgun (WGS) entry which is preliminary data.</text>
</comment>
<sequence>MRNIILLFILSVTSGMAAAQSRTDSLYSLLDEAIANSDRYVEKREGYIRHTRGMYANAGMAARYSLALELYKEYSAYMSDSALVWLERAATIARRLGDGAGENRCRVLKAYLCSSTGMYTDAVDMLASVRKEKLSGAGLLDYYMSCSHLYGELAYYTKVDELRKKYLAMSRLYSDTLIAIAPADNDYRLPHRARRHVEAHHRHTHLRAHTPRHRR</sequence>
<dbReference type="RefSeq" id="WP_289824320.1">
    <property type="nucleotide sequence ID" value="NZ_JAUEIE010000001.1"/>
</dbReference>
<evidence type="ECO:0000313" key="2">
    <source>
        <dbReference type="EMBL" id="MDN0021449.1"/>
    </source>
</evidence>
<dbReference type="AlphaFoldDB" id="A0AAW7JIQ3"/>
<dbReference type="EMBL" id="JAUEIE010000001">
    <property type="protein sequence ID" value="MDN0021449.1"/>
    <property type="molecule type" value="Genomic_DNA"/>
</dbReference>
<accession>A0AAW7JIQ3</accession>
<evidence type="ECO:0000313" key="5">
    <source>
        <dbReference type="Proteomes" id="UP001168478"/>
    </source>
</evidence>
<reference evidence="3" key="1">
    <citation type="submission" date="2023-06" db="EMBL/GenBank/DDBJ databases">
        <authorList>
            <person name="Zeman M."/>
            <person name="Kubasova T."/>
            <person name="Jahodarova E."/>
            <person name="Nykrynova M."/>
            <person name="Rychlik I."/>
        </authorList>
    </citation>
    <scope>NUCLEOTIDE SEQUENCE</scope>
    <source>
        <strain evidence="3">ET15</strain>
        <strain evidence="2">ET37</strain>
    </source>
</reference>
<name>A0AAW7JIQ3_9BACT</name>
<keyword evidence="4" id="KW-1185">Reference proteome</keyword>
<organism evidence="3 5">
    <name type="scientific">Leyella lascolaii</name>
    <dbReference type="NCBI Taxonomy" id="1776379"/>
    <lineage>
        <taxon>Bacteria</taxon>
        <taxon>Pseudomonadati</taxon>
        <taxon>Bacteroidota</taxon>
        <taxon>Bacteroidia</taxon>
        <taxon>Bacteroidales</taxon>
        <taxon>Prevotellaceae</taxon>
        <taxon>Leyella</taxon>
    </lineage>
</organism>
<reference evidence="3" key="2">
    <citation type="submission" date="2023-08" db="EMBL/GenBank/DDBJ databases">
        <title>Identification and characterization of horizontal gene transfer across gut microbiota members of farm animals based on homology search.</title>
        <authorList>
            <person name="Schwarzerova J."/>
            <person name="Nykrynova M."/>
            <person name="Jureckova K."/>
            <person name="Cejkova D."/>
            <person name="Rychlik I."/>
        </authorList>
    </citation>
    <scope>NUCLEOTIDE SEQUENCE</scope>
    <source>
        <strain evidence="3">ET15</strain>
        <strain evidence="2">ET37</strain>
    </source>
</reference>
<dbReference type="Proteomes" id="UP001167831">
    <property type="component" value="Unassembled WGS sequence"/>
</dbReference>
<protein>
    <submittedName>
        <fullName evidence="3">Uncharacterized protein</fullName>
    </submittedName>
</protein>
<gene>
    <name evidence="2" type="ORF">QVN81_00195</name>
    <name evidence="3" type="ORF">QVN84_00190</name>
</gene>